<organism evidence="2 3">
    <name type="scientific">Sphaerotilus mobilis</name>
    <dbReference type="NCBI Taxonomy" id="47994"/>
    <lineage>
        <taxon>Bacteria</taxon>
        <taxon>Pseudomonadati</taxon>
        <taxon>Pseudomonadota</taxon>
        <taxon>Betaproteobacteria</taxon>
        <taxon>Burkholderiales</taxon>
        <taxon>Sphaerotilaceae</taxon>
        <taxon>Sphaerotilus</taxon>
    </lineage>
</organism>
<reference evidence="2 3" key="1">
    <citation type="submission" date="2019-02" db="EMBL/GenBank/DDBJ databases">
        <title>Genomic Encyclopedia of Type Strains, Phase IV (KMG-IV): sequencing the most valuable type-strain genomes for metagenomic binning, comparative biology and taxonomic classification.</title>
        <authorList>
            <person name="Goeker M."/>
        </authorList>
    </citation>
    <scope>NUCLEOTIDE SEQUENCE [LARGE SCALE GENOMIC DNA]</scope>
    <source>
        <strain evidence="2 3">DSM 10617</strain>
    </source>
</reference>
<gene>
    <name evidence="2" type="ORF">EV685_1677</name>
</gene>
<name>A0A4Q7LRU2_9BURK</name>
<dbReference type="AlphaFoldDB" id="A0A4Q7LRU2"/>
<sequence>MNFPHPPSDPKAGPPGRDDDRWLEVLSGQREADDSDTRQAAQLRDYFHLQASHQPQPDEAAKRRVANLVAARLASAEAKVAATATGPANAPVSLWQRLRDLLLPPGQGHGGRWAAVAAVAMAVTVGPFLLQPDSEPAEPDAPVVKQAPVIKDAPVQVLPTEKGKATEKDAITLRRERLPAPSAETVLRVADPKAEAVRLLQALAATGAAAQVMQDGPATLIVLRVPAASVPAARAVLGPEGISLPDDGQAVVRLLPRP</sequence>
<evidence type="ECO:0000256" key="1">
    <source>
        <dbReference type="SAM" id="MobiDB-lite"/>
    </source>
</evidence>
<evidence type="ECO:0000313" key="3">
    <source>
        <dbReference type="Proteomes" id="UP000293433"/>
    </source>
</evidence>
<dbReference type="Proteomes" id="UP000293433">
    <property type="component" value="Unassembled WGS sequence"/>
</dbReference>
<evidence type="ECO:0000313" key="2">
    <source>
        <dbReference type="EMBL" id="RZS57113.1"/>
    </source>
</evidence>
<keyword evidence="3" id="KW-1185">Reference proteome</keyword>
<feature type="compositionally biased region" description="Pro residues" evidence="1">
    <location>
        <begin position="1"/>
        <end position="13"/>
    </location>
</feature>
<accession>A0A4Q7LRU2</accession>
<comment type="caution">
    <text evidence="2">The sequence shown here is derived from an EMBL/GenBank/DDBJ whole genome shotgun (WGS) entry which is preliminary data.</text>
</comment>
<dbReference type="RefSeq" id="WP_130481518.1">
    <property type="nucleotide sequence ID" value="NZ_SGWV01000008.1"/>
</dbReference>
<proteinExistence type="predicted"/>
<dbReference type="EMBL" id="SGWV01000008">
    <property type="protein sequence ID" value="RZS57113.1"/>
    <property type="molecule type" value="Genomic_DNA"/>
</dbReference>
<protein>
    <submittedName>
        <fullName evidence="2">Uncharacterized protein</fullName>
    </submittedName>
</protein>
<feature type="region of interest" description="Disordered" evidence="1">
    <location>
        <begin position="1"/>
        <end position="21"/>
    </location>
</feature>